<evidence type="ECO:0000313" key="1">
    <source>
        <dbReference type="EMBL" id="MFC3024474.1"/>
    </source>
</evidence>
<evidence type="ECO:0000313" key="2">
    <source>
        <dbReference type="Proteomes" id="UP001595384"/>
    </source>
</evidence>
<name>A0ABV7CAP2_9VIBR</name>
<reference evidence="2" key="1">
    <citation type="journal article" date="2019" name="Int. J. Syst. Evol. Microbiol.">
        <title>The Global Catalogue of Microorganisms (GCM) 10K type strain sequencing project: providing services to taxonomists for standard genome sequencing and annotation.</title>
        <authorList>
            <consortium name="The Broad Institute Genomics Platform"/>
            <consortium name="The Broad Institute Genome Sequencing Center for Infectious Disease"/>
            <person name="Wu L."/>
            <person name="Ma J."/>
        </authorList>
    </citation>
    <scope>NUCLEOTIDE SEQUENCE [LARGE SCALE GENOMIC DNA]</scope>
    <source>
        <strain evidence="2">KCTC 62784</strain>
    </source>
</reference>
<proteinExistence type="predicted"/>
<accession>A0ABV7CAP2</accession>
<protein>
    <submittedName>
        <fullName evidence="1">Uncharacterized protein</fullName>
    </submittedName>
</protein>
<gene>
    <name evidence="1" type="ORF">ACFODT_11630</name>
</gene>
<comment type="caution">
    <text evidence="1">The sequence shown here is derived from an EMBL/GenBank/DDBJ whole genome shotgun (WGS) entry which is preliminary data.</text>
</comment>
<sequence>MEDFEIVDLATDVLSNVTSLVNERLYSELGGELKILWSTKNYFYACASVGSKVDEPPKHYITLSYETAVLLYRDIELYSKYIESGIDNGMFDKIFKDFNYPKTLFFHSDQELSCKQMFISGITWIFYHELGHLIQEHGYIRKKHGCHVGTDIVDCASNDIENHTVLSGRPSAVSHVTEMAADYYATVSCLIALLMHFEGEELAAETRSFTSALALVLYRFHGINPYERTEVPYGSHPQPLIRLEQTIPLIFEFYDKFDLADERSCNLNRANLVNITSWSSFTAGIFWLKKGNQKGIPEDFMISGSLQRPGMIEYHRVMVDIWDAIKPEIDKVKRHSNPYAELQFSDQYREILQNGG</sequence>
<organism evidence="1 2">
    <name type="scientific">Vibrio zhugei</name>
    <dbReference type="NCBI Taxonomy" id="2479546"/>
    <lineage>
        <taxon>Bacteria</taxon>
        <taxon>Pseudomonadati</taxon>
        <taxon>Pseudomonadota</taxon>
        <taxon>Gammaproteobacteria</taxon>
        <taxon>Vibrionales</taxon>
        <taxon>Vibrionaceae</taxon>
        <taxon>Vibrio</taxon>
    </lineage>
</organism>
<dbReference type="RefSeq" id="WP_123014131.1">
    <property type="nucleotide sequence ID" value="NZ_AP024912.1"/>
</dbReference>
<dbReference type="Proteomes" id="UP001595384">
    <property type="component" value="Unassembled WGS sequence"/>
</dbReference>
<keyword evidence="2" id="KW-1185">Reference proteome</keyword>
<dbReference type="EMBL" id="JBHRSE010000076">
    <property type="protein sequence ID" value="MFC3024474.1"/>
    <property type="molecule type" value="Genomic_DNA"/>
</dbReference>